<proteinExistence type="predicted"/>
<gene>
    <name evidence="2" type="ordered locus">At2g11110</name>
</gene>
<reference key="1">
    <citation type="journal article" date="1999" name="Nature">
        <title>Sequence and analysis of chromosome 2 of the plant Arabidopsis thaliana.</title>
        <authorList>
            <person name="Lin X."/>
            <person name="Kaul S."/>
            <person name="Rounsley S."/>
            <person name="Shea T.P."/>
            <person name="Benito M.I."/>
            <person name="Town C.D."/>
            <person name="Fujii C.Y."/>
            <person name="Mason T."/>
            <person name="Bowman C.L."/>
            <person name="Barnstead M."/>
            <person name="Feldblyum T.V."/>
            <person name="Buell C.R."/>
            <person name="Ketchum K.A."/>
            <person name="Lee J."/>
            <person name="Ronning C.M."/>
            <person name="Koo H.L."/>
            <person name="Moffat K.S."/>
            <person name="Cronin L.A."/>
            <person name="Shen M."/>
            <person name="Pai G."/>
            <person name="Van Aken S."/>
            <person name="Umayam L."/>
            <person name="Tallon L.J."/>
            <person name="Gill J.E."/>
            <person name="Adams M.D."/>
            <person name="Carrera A.J."/>
            <person name="Creasy T.H."/>
            <person name="Goodman H.M."/>
            <person name="Somerville C.R."/>
            <person name="Copenhaver G.P."/>
            <person name="Preuss D."/>
            <person name="Nierman W.C."/>
            <person name="White O."/>
            <person name="Eisen J.A."/>
            <person name="Salzberg S.L."/>
            <person name="Fraser C.M."/>
            <person name="Venter J.C."/>
        </authorList>
    </citation>
    <scope>NUCLEOTIDE SEQUENCE [LARGE SCALE GENOMIC DNA]</scope>
    <source>
        <strain>cv. Columbia</strain>
    </source>
</reference>
<accession>Q9ZQN3</accession>
<evidence type="ECO:0000313" key="2">
    <source>
        <dbReference type="EMBL" id="AAD15365.1"/>
    </source>
</evidence>
<dbReference type="Pfam" id="PF03004">
    <property type="entry name" value="Transposase_24"/>
    <property type="match status" value="1"/>
</dbReference>
<dbReference type="InterPro" id="IPR004252">
    <property type="entry name" value="Probable_transposase_24"/>
</dbReference>
<reference evidence="2" key="2">
    <citation type="submission" date="2000-03" db="EMBL/GenBank/DDBJ databases">
        <authorList>
            <person name="Lin X."/>
            <person name="Kaul S."/>
            <person name="Shea T.P."/>
            <person name="Fujii C.Y."/>
            <person name="Shen M."/>
            <person name="VanAken S.E."/>
            <person name="Barnstead M.E."/>
            <person name="Mason T.M."/>
            <person name="Bowman C.L."/>
            <person name="Ronning C.M."/>
            <person name="Benito M.-I."/>
            <person name="Carrera A.J."/>
            <person name="Creasy T.H."/>
            <person name="Buell C.R."/>
            <person name="Town C.D."/>
            <person name="Nierman W.C."/>
            <person name="Fraser C.M."/>
            <person name="Venter J.C."/>
        </authorList>
    </citation>
    <scope>NUCLEOTIDE SEQUENCE</scope>
</reference>
<organism evidence="2">
    <name type="scientific">Arabidopsis thaliana</name>
    <name type="common">Mouse-ear cress</name>
    <dbReference type="NCBI Taxonomy" id="3702"/>
    <lineage>
        <taxon>Eukaryota</taxon>
        <taxon>Viridiplantae</taxon>
        <taxon>Streptophyta</taxon>
        <taxon>Embryophyta</taxon>
        <taxon>Tracheophyta</taxon>
        <taxon>Spermatophyta</taxon>
        <taxon>Magnoliopsida</taxon>
        <taxon>eudicotyledons</taxon>
        <taxon>Gunneridae</taxon>
        <taxon>Pentapetalae</taxon>
        <taxon>rosids</taxon>
        <taxon>malvids</taxon>
        <taxon>Brassicales</taxon>
        <taxon>Brassicaceae</taxon>
        <taxon>Camelineae</taxon>
        <taxon>Arabidopsis</taxon>
    </lineage>
</organism>
<sequence length="356" mass="40904">MPSSENTYARYRSQQRDPLHVNSPVSAGNISGVQGSCHPPSPPTPTTQPSVNHSDSQAERLNNLTLEELLDSPGRAGLTRLDPKRPPRTLWFDDDAAVAATVHNIFERDFKEPYANWSQTSKATIDRWYETFAQVYNWDRSINKRVRVEFEAKLKSRMTDQVSRWKGNWKEKGDEAKLKWIDADVWKGLVLFWQDPKSEKRVITAEMLGIMIRMAKASINTVKARPHTKLCEKIGEKTPDFLELLDETHRKADGSFIDGKSEEIYKQVTSRIERKSLICVQGTIRRALDQAERKESQIPRNCCEGSTRTVVACVLRGKQLLAKFARELRLFTICEKRFARNLISSQVPRVWLFARD</sequence>
<feature type="region of interest" description="Disordered" evidence="1">
    <location>
        <begin position="1"/>
        <end position="57"/>
    </location>
</feature>
<reference evidence="2" key="3">
    <citation type="submission" date="2002-02" db="EMBL/GenBank/DDBJ databases">
        <authorList>
            <person name="Town C.D."/>
            <person name="Kaul S."/>
        </authorList>
    </citation>
    <scope>NUCLEOTIDE SEQUENCE</scope>
</reference>
<feature type="compositionally biased region" description="Polar residues" evidence="1">
    <location>
        <begin position="23"/>
        <end position="34"/>
    </location>
</feature>
<dbReference type="EMBL" id="AC006136">
    <property type="protein sequence ID" value="AAD15365.1"/>
    <property type="molecule type" value="Genomic_DNA"/>
</dbReference>
<dbReference type="PIR" id="E84495">
    <property type="entry name" value="E84495"/>
</dbReference>
<dbReference type="AlphaFoldDB" id="Q9ZQN3"/>
<protein>
    <submittedName>
        <fullName evidence="2">En/Spm-like transposon protein</fullName>
    </submittedName>
</protein>
<evidence type="ECO:0000256" key="1">
    <source>
        <dbReference type="SAM" id="MobiDB-lite"/>
    </source>
</evidence>
<name>Q9ZQN3_ARATH</name>